<dbReference type="InterPro" id="IPR036388">
    <property type="entry name" value="WH-like_DNA-bd_sf"/>
</dbReference>
<proteinExistence type="predicted"/>
<dbReference type="CDD" id="cd06445">
    <property type="entry name" value="ATase"/>
    <property type="match status" value="1"/>
</dbReference>
<dbReference type="InterPro" id="IPR014048">
    <property type="entry name" value="MethylDNA_cys_MeTrfase_DNA-bd"/>
</dbReference>
<keyword evidence="1" id="KW-0227">DNA damage</keyword>
<dbReference type="EMBL" id="QEKW01000008">
    <property type="protein sequence ID" value="PVZ08509.1"/>
    <property type="molecule type" value="Genomic_DNA"/>
</dbReference>
<dbReference type="Pfam" id="PF01035">
    <property type="entry name" value="DNA_binding_1"/>
    <property type="match status" value="1"/>
</dbReference>
<protein>
    <submittedName>
        <fullName evidence="3">O(6)-alkylguanine repair protein YbaZ</fullName>
    </submittedName>
</protein>
<dbReference type="RefSeq" id="WP_116709217.1">
    <property type="nucleotide sequence ID" value="NZ_QEKW01000008.1"/>
</dbReference>
<reference evidence="3 4" key="1">
    <citation type="submission" date="2018-04" db="EMBL/GenBank/DDBJ databases">
        <title>Genomic Encyclopedia of Type Strains, Phase IV (KMG-IV): sequencing the most valuable type-strain genomes for metagenomic binning, comparative biology and taxonomic classification.</title>
        <authorList>
            <person name="Goeker M."/>
        </authorList>
    </citation>
    <scope>NUCLEOTIDE SEQUENCE [LARGE SCALE GENOMIC DNA]</scope>
    <source>
        <strain evidence="3 4">DSM 45771</strain>
    </source>
</reference>
<dbReference type="InterPro" id="IPR052520">
    <property type="entry name" value="ATL_DNA_repair"/>
</dbReference>
<gene>
    <name evidence="3" type="ORF">C8D89_108106</name>
</gene>
<evidence type="ECO:0000313" key="3">
    <source>
        <dbReference type="EMBL" id="PVZ08509.1"/>
    </source>
</evidence>
<keyword evidence="4" id="KW-1185">Reference proteome</keyword>
<comment type="caution">
    <text evidence="3">The sequence shown here is derived from an EMBL/GenBank/DDBJ whole genome shotgun (WGS) entry which is preliminary data.</text>
</comment>
<dbReference type="SUPFAM" id="SSF46767">
    <property type="entry name" value="Methylated DNA-protein cysteine methyltransferase, C-terminal domain"/>
    <property type="match status" value="1"/>
</dbReference>
<dbReference type="PANTHER" id="PTHR42942:SF1">
    <property type="entry name" value="ALKYLTRANSFERASE-LIKE PROTEIN 1"/>
    <property type="match status" value="1"/>
</dbReference>
<evidence type="ECO:0000259" key="2">
    <source>
        <dbReference type="Pfam" id="PF01035"/>
    </source>
</evidence>
<organism evidence="3 4">
    <name type="scientific">Actinomycetospora cinnamomea</name>
    <dbReference type="NCBI Taxonomy" id="663609"/>
    <lineage>
        <taxon>Bacteria</taxon>
        <taxon>Bacillati</taxon>
        <taxon>Actinomycetota</taxon>
        <taxon>Actinomycetes</taxon>
        <taxon>Pseudonocardiales</taxon>
        <taxon>Pseudonocardiaceae</taxon>
        <taxon>Actinomycetospora</taxon>
    </lineage>
</organism>
<dbReference type="InterPro" id="IPR036217">
    <property type="entry name" value="MethylDNA_cys_MeTrfase_DNAb"/>
</dbReference>
<evidence type="ECO:0000256" key="1">
    <source>
        <dbReference type="ARBA" id="ARBA00022763"/>
    </source>
</evidence>
<accession>A0A2U1F8P4</accession>
<evidence type="ECO:0000313" key="4">
    <source>
        <dbReference type="Proteomes" id="UP000245639"/>
    </source>
</evidence>
<dbReference type="GO" id="GO:0006281">
    <property type="term" value="P:DNA repair"/>
    <property type="evidence" value="ECO:0007669"/>
    <property type="project" value="InterPro"/>
</dbReference>
<dbReference type="PANTHER" id="PTHR42942">
    <property type="entry name" value="6-O-METHYLGUANINE DNA METHYLTRANSFERASE"/>
    <property type="match status" value="1"/>
</dbReference>
<dbReference type="Proteomes" id="UP000245639">
    <property type="component" value="Unassembled WGS sequence"/>
</dbReference>
<sequence>MDEARHERIRAAVTAIPEGWVATYGDVAAAAGERSARVVGHVLREDGADLPWHRVLRSDGTCAPHLVEEQHARLRAEGVEIRDGRVVLANHRLAGGSRAPDV</sequence>
<feature type="domain" description="Methylated-DNA-[protein]-cysteine S-methyltransferase DNA binding" evidence="2">
    <location>
        <begin position="6"/>
        <end position="79"/>
    </location>
</feature>
<dbReference type="Gene3D" id="1.10.10.10">
    <property type="entry name" value="Winged helix-like DNA-binding domain superfamily/Winged helix DNA-binding domain"/>
    <property type="match status" value="1"/>
</dbReference>
<dbReference type="AlphaFoldDB" id="A0A2U1F8P4"/>
<name>A0A2U1F8P4_9PSEU</name>
<dbReference type="OrthoDB" id="9132167at2"/>
<dbReference type="GO" id="GO:0003824">
    <property type="term" value="F:catalytic activity"/>
    <property type="evidence" value="ECO:0007669"/>
    <property type="project" value="InterPro"/>
</dbReference>